<dbReference type="PANTHER" id="PTHR14859">
    <property type="entry name" value="CALCOFLUOR WHITE HYPERSENSITIVE PROTEIN PRECURSOR"/>
    <property type="match status" value="1"/>
</dbReference>
<dbReference type="PANTHER" id="PTHR14859:SF15">
    <property type="entry name" value="ENDONUCLEASE_EXONUCLEASE_PHOSPHATASE DOMAIN-CONTAINING PROTEIN"/>
    <property type="match status" value="1"/>
</dbReference>
<dbReference type="GO" id="GO:0006506">
    <property type="term" value="P:GPI anchor biosynthetic process"/>
    <property type="evidence" value="ECO:0007669"/>
    <property type="project" value="TreeGrafter"/>
</dbReference>
<gene>
    <name evidence="3" type="ORF">SAMN05444274_10933</name>
</gene>
<protein>
    <submittedName>
        <fullName evidence="3">Metal-dependent hydrolase, endonuclease/exonuclease/phosphatase family</fullName>
    </submittedName>
</protein>
<accession>A0A1M5EGY8</accession>
<keyword evidence="3" id="KW-0540">Nuclease</keyword>
<evidence type="ECO:0000313" key="4">
    <source>
        <dbReference type="Proteomes" id="UP000184164"/>
    </source>
</evidence>
<dbReference type="OrthoDB" id="712861at2"/>
<name>A0A1M5EGY8_9BACT</name>
<reference evidence="3 4" key="1">
    <citation type="submission" date="2016-11" db="EMBL/GenBank/DDBJ databases">
        <authorList>
            <person name="Jaros S."/>
            <person name="Januszkiewicz K."/>
            <person name="Wedrychowicz H."/>
        </authorList>
    </citation>
    <scope>NUCLEOTIDE SEQUENCE [LARGE SCALE GENOMIC DNA]</scope>
    <source>
        <strain evidence="3 4">DSM 26910</strain>
    </source>
</reference>
<feature type="signal peptide" evidence="1">
    <location>
        <begin position="1"/>
        <end position="20"/>
    </location>
</feature>
<feature type="chain" id="PRO_5012612463" evidence="1">
    <location>
        <begin position="21"/>
        <end position="258"/>
    </location>
</feature>
<keyword evidence="4" id="KW-1185">Reference proteome</keyword>
<proteinExistence type="predicted"/>
<dbReference type="Gene3D" id="3.60.10.10">
    <property type="entry name" value="Endonuclease/exonuclease/phosphatase"/>
    <property type="match status" value="1"/>
</dbReference>
<dbReference type="GO" id="GO:0004519">
    <property type="term" value="F:endonuclease activity"/>
    <property type="evidence" value="ECO:0007669"/>
    <property type="project" value="UniProtKB-KW"/>
</dbReference>
<feature type="domain" description="Endonuclease/exonuclease/phosphatase" evidence="2">
    <location>
        <begin position="32"/>
        <end position="247"/>
    </location>
</feature>
<evidence type="ECO:0000313" key="3">
    <source>
        <dbReference type="EMBL" id="SHF78515.1"/>
    </source>
</evidence>
<dbReference type="InterPro" id="IPR051916">
    <property type="entry name" value="GPI-anchor_lipid_remodeler"/>
</dbReference>
<dbReference type="SUPFAM" id="SSF56219">
    <property type="entry name" value="DNase I-like"/>
    <property type="match status" value="1"/>
</dbReference>
<dbReference type="EMBL" id="FQUM01000009">
    <property type="protein sequence ID" value="SHF78515.1"/>
    <property type="molecule type" value="Genomic_DNA"/>
</dbReference>
<dbReference type="Proteomes" id="UP000184164">
    <property type="component" value="Unassembled WGS sequence"/>
</dbReference>
<evidence type="ECO:0000259" key="2">
    <source>
        <dbReference type="Pfam" id="PF03372"/>
    </source>
</evidence>
<dbReference type="GO" id="GO:0004527">
    <property type="term" value="F:exonuclease activity"/>
    <property type="evidence" value="ECO:0007669"/>
    <property type="project" value="UniProtKB-KW"/>
</dbReference>
<keyword evidence="3" id="KW-0269">Exonuclease</keyword>
<dbReference type="RefSeq" id="WP_073003004.1">
    <property type="nucleotide sequence ID" value="NZ_FQUM01000009.1"/>
</dbReference>
<dbReference type="Pfam" id="PF03372">
    <property type="entry name" value="Exo_endo_phos"/>
    <property type="match status" value="1"/>
</dbReference>
<dbReference type="InterPro" id="IPR005135">
    <property type="entry name" value="Endo/exonuclease/phosphatase"/>
</dbReference>
<organism evidence="3 4">
    <name type="scientific">Mariniphaga anaerophila</name>
    <dbReference type="NCBI Taxonomy" id="1484053"/>
    <lineage>
        <taxon>Bacteria</taxon>
        <taxon>Pseudomonadati</taxon>
        <taxon>Bacteroidota</taxon>
        <taxon>Bacteroidia</taxon>
        <taxon>Marinilabiliales</taxon>
        <taxon>Prolixibacteraceae</taxon>
        <taxon>Mariniphaga</taxon>
    </lineage>
</organism>
<dbReference type="AlphaFoldDB" id="A0A1M5EGY8"/>
<keyword evidence="3" id="KW-0255">Endonuclease</keyword>
<sequence length="258" mass="29106">MKKAFFIGISILFIVPFLHAQEKADTLKILCYNLRFGELASLEELAEFIWEQDPDLVALQEVDCKTYRTGAPMQNGKDFITELGFRTGLLSAYGKTIPYAGGYYGIGILSKFPMASVERIYLPKTENGKEQRAVLVADVEFSENQYITFACTHLDYTNTEERQVQVHKLNEVLLDKTTPVLLCGDFNARPKSEEIAVGMASWKILDDGGLTIPVKNPESKIDYIFGYPKNSWKTIEATTHQIQLSDHLPISALVELKR</sequence>
<keyword evidence="1" id="KW-0732">Signal</keyword>
<dbReference type="InterPro" id="IPR036691">
    <property type="entry name" value="Endo/exonu/phosph_ase_sf"/>
</dbReference>
<dbReference type="GO" id="GO:0016020">
    <property type="term" value="C:membrane"/>
    <property type="evidence" value="ECO:0007669"/>
    <property type="project" value="GOC"/>
</dbReference>
<keyword evidence="3" id="KW-0378">Hydrolase</keyword>
<evidence type="ECO:0000256" key="1">
    <source>
        <dbReference type="SAM" id="SignalP"/>
    </source>
</evidence>